<organism evidence="2">
    <name type="scientific">Anguilla anguilla</name>
    <name type="common">European freshwater eel</name>
    <name type="synonym">Muraena anguilla</name>
    <dbReference type="NCBI Taxonomy" id="7936"/>
    <lineage>
        <taxon>Eukaryota</taxon>
        <taxon>Metazoa</taxon>
        <taxon>Chordata</taxon>
        <taxon>Craniata</taxon>
        <taxon>Vertebrata</taxon>
        <taxon>Euteleostomi</taxon>
        <taxon>Actinopterygii</taxon>
        <taxon>Neopterygii</taxon>
        <taxon>Teleostei</taxon>
        <taxon>Anguilliformes</taxon>
        <taxon>Anguillidae</taxon>
        <taxon>Anguilla</taxon>
    </lineage>
</organism>
<evidence type="ECO:0000256" key="1">
    <source>
        <dbReference type="SAM" id="MobiDB-lite"/>
    </source>
</evidence>
<accession>A0A0E9XAN7</accession>
<proteinExistence type="predicted"/>
<evidence type="ECO:0000313" key="2">
    <source>
        <dbReference type="EMBL" id="JAH99511.1"/>
    </source>
</evidence>
<feature type="region of interest" description="Disordered" evidence="1">
    <location>
        <begin position="1"/>
        <end position="32"/>
    </location>
</feature>
<reference evidence="2" key="2">
    <citation type="journal article" date="2015" name="Fish Shellfish Immunol.">
        <title>Early steps in the European eel (Anguilla anguilla)-Vibrio vulnificus interaction in the gills: Role of the RtxA13 toxin.</title>
        <authorList>
            <person name="Callol A."/>
            <person name="Pajuelo D."/>
            <person name="Ebbesson L."/>
            <person name="Teles M."/>
            <person name="MacKenzie S."/>
            <person name="Amaro C."/>
        </authorList>
    </citation>
    <scope>NUCLEOTIDE SEQUENCE</scope>
</reference>
<sequence length="32" mass="3415">MACPITAMPTTHNSFSPSPHRTHRSLPASPLA</sequence>
<dbReference type="AlphaFoldDB" id="A0A0E9XAN7"/>
<name>A0A0E9XAN7_ANGAN</name>
<feature type="compositionally biased region" description="Polar residues" evidence="1">
    <location>
        <begin position="8"/>
        <end position="19"/>
    </location>
</feature>
<protein>
    <submittedName>
        <fullName evidence="2">Uncharacterized protein</fullName>
    </submittedName>
</protein>
<reference evidence="2" key="1">
    <citation type="submission" date="2014-11" db="EMBL/GenBank/DDBJ databases">
        <authorList>
            <person name="Amaro Gonzalez C."/>
        </authorList>
    </citation>
    <scope>NUCLEOTIDE SEQUENCE</scope>
</reference>
<dbReference type="EMBL" id="GBXM01009066">
    <property type="protein sequence ID" value="JAH99511.1"/>
    <property type="molecule type" value="Transcribed_RNA"/>
</dbReference>